<dbReference type="OrthoDB" id="3031466at2759"/>
<keyword evidence="2" id="KW-1133">Transmembrane helix</keyword>
<evidence type="ECO:0008006" key="6">
    <source>
        <dbReference type="Google" id="ProtNLM"/>
    </source>
</evidence>
<keyword evidence="2" id="KW-0812">Transmembrane</keyword>
<evidence type="ECO:0000256" key="1">
    <source>
        <dbReference type="SAM" id="MobiDB-lite"/>
    </source>
</evidence>
<feature type="chain" id="PRO_5034678701" description="Transmembrane protein" evidence="3">
    <location>
        <begin position="23"/>
        <end position="281"/>
    </location>
</feature>
<proteinExistence type="predicted"/>
<comment type="caution">
    <text evidence="4">The sequence shown here is derived from an EMBL/GenBank/DDBJ whole genome shotgun (WGS) entry which is preliminary data.</text>
</comment>
<feature type="signal peptide" evidence="3">
    <location>
        <begin position="1"/>
        <end position="22"/>
    </location>
</feature>
<feature type="transmembrane region" description="Helical" evidence="2">
    <location>
        <begin position="149"/>
        <end position="172"/>
    </location>
</feature>
<reference evidence="4" key="1">
    <citation type="submission" date="2020-05" db="EMBL/GenBank/DDBJ databases">
        <title>Mycena genomes resolve the evolution of fungal bioluminescence.</title>
        <authorList>
            <person name="Tsai I.J."/>
        </authorList>
    </citation>
    <scope>NUCLEOTIDE SEQUENCE</scope>
    <source>
        <strain evidence="4">CCC161011</strain>
    </source>
</reference>
<evidence type="ECO:0000256" key="3">
    <source>
        <dbReference type="SAM" id="SignalP"/>
    </source>
</evidence>
<dbReference type="EMBL" id="JACAZI010000009">
    <property type="protein sequence ID" value="KAF7352152.1"/>
    <property type="molecule type" value="Genomic_DNA"/>
</dbReference>
<accession>A0A8H7CXU1</accession>
<evidence type="ECO:0000256" key="2">
    <source>
        <dbReference type="SAM" id="Phobius"/>
    </source>
</evidence>
<name>A0A8H7CXU1_9AGAR</name>
<keyword evidence="3" id="KW-0732">Signal</keyword>
<dbReference type="AlphaFoldDB" id="A0A8H7CXU1"/>
<feature type="region of interest" description="Disordered" evidence="1">
    <location>
        <begin position="112"/>
        <end position="141"/>
    </location>
</feature>
<protein>
    <recommendedName>
        <fullName evidence="6">Transmembrane protein</fullName>
    </recommendedName>
</protein>
<feature type="compositionally biased region" description="Low complexity" evidence="1">
    <location>
        <begin position="112"/>
        <end position="136"/>
    </location>
</feature>
<evidence type="ECO:0000313" key="5">
    <source>
        <dbReference type="Proteomes" id="UP000620124"/>
    </source>
</evidence>
<keyword evidence="5" id="KW-1185">Reference proteome</keyword>
<organism evidence="4 5">
    <name type="scientific">Mycena venus</name>
    <dbReference type="NCBI Taxonomy" id="2733690"/>
    <lineage>
        <taxon>Eukaryota</taxon>
        <taxon>Fungi</taxon>
        <taxon>Dikarya</taxon>
        <taxon>Basidiomycota</taxon>
        <taxon>Agaricomycotina</taxon>
        <taxon>Agaricomycetes</taxon>
        <taxon>Agaricomycetidae</taxon>
        <taxon>Agaricales</taxon>
        <taxon>Marasmiineae</taxon>
        <taxon>Mycenaceae</taxon>
        <taxon>Mycena</taxon>
    </lineage>
</organism>
<dbReference type="Proteomes" id="UP000620124">
    <property type="component" value="Unassembled WGS sequence"/>
</dbReference>
<sequence length="281" mass="30691">MFSRLRIQAFIIAALGASKVCAVIMAFPPSGTTLQRGIQLDNDLERNKHCVIRYRSGKYTIPIVNNVDAQSFKTTITLPTSALGKYTLAFLSNETFAFIAGNQVNIVDDTSLSTTSSNSTTRSATGLPGSPSTTSTQVATTPRTTSLPIGAILGIVFGVVITLVILTIFLVLRARRKRPAEANLDPFTRIHTDENKIQRPPPSTMHQTKGLVSNAVDGQAYLSMQLHTLQKQLEDLRGAVDHGPDRAAEQNEILQERIRMLQRELEARGGVEPPPGYLDHN</sequence>
<keyword evidence="2" id="KW-0472">Membrane</keyword>
<evidence type="ECO:0000313" key="4">
    <source>
        <dbReference type="EMBL" id="KAF7352152.1"/>
    </source>
</evidence>
<gene>
    <name evidence="4" type="ORF">MVEN_01178400</name>
</gene>